<dbReference type="InterPro" id="IPR036025">
    <property type="entry name" value="RtcB-like_sf"/>
</dbReference>
<keyword evidence="7" id="KW-0464">Manganese</keyword>
<evidence type="ECO:0000256" key="8">
    <source>
        <dbReference type="ARBA" id="ARBA00047746"/>
    </source>
</evidence>
<evidence type="ECO:0000256" key="5">
    <source>
        <dbReference type="ARBA" id="ARBA00022741"/>
    </source>
</evidence>
<evidence type="ECO:0000256" key="2">
    <source>
        <dbReference type="ARBA" id="ARBA00012726"/>
    </source>
</evidence>
<dbReference type="PANTHER" id="PTHR11118:SF1">
    <property type="entry name" value="RNA-SPLICING LIGASE RTCB HOMOLOG"/>
    <property type="match status" value="1"/>
</dbReference>
<comment type="catalytic activity">
    <reaction evidence="8">
        <text>a 3'-end 3'-phospho-ribonucleotide-RNA + a 5'-end dephospho-ribonucleoside-RNA + GTP = a ribonucleotidyl-ribonucleotide-RNA + GMP + diphosphate</text>
        <dbReference type="Rhea" id="RHEA:68076"/>
        <dbReference type="Rhea" id="RHEA-COMP:10463"/>
        <dbReference type="Rhea" id="RHEA-COMP:13936"/>
        <dbReference type="Rhea" id="RHEA-COMP:17355"/>
        <dbReference type="ChEBI" id="CHEBI:33019"/>
        <dbReference type="ChEBI" id="CHEBI:37565"/>
        <dbReference type="ChEBI" id="CHEBI:58115"/>
        <dbReference type="ChEBI" id="CHEBI:83062"/>
        <dbReference type="ChEBI" id="CHEBI:138284"/>
        <dbReference type="ChEBI" id="CHEBI:173118"/>
        <dbReference type="EC" id="6.5.1.8"/>
    </reaction>
</comment>
<reference evidence="9" key="1">
    <citation type="journal article" date="2014" name="Front. Microbiol.">
        <title>High frequency of phylogenetically diverse reductive dehalogenase-homologous genes in deep subseafloor sedimentary metagenomes.</title>
        <authorList>
            <person name="Kawai M."/>
            <person name="Futagami T."/>
            <person name="Toyoda A."/>
            <person name="Takaki Y."/>
            <person name="Nishi S."/>
            <person name="Hori S."/>
            <person name="Arai W."/>
            <person name="Tsubouchi T."/>
            <person name="Morono Y."/>
            <person name="Uchiyama I."/>
            <person name="Ito T."/>
            <person name="Fujiyama A."/>
            <person name="Inagaki F."/>
            <person name="Takami H."/>
        </authorList>
    </citation>
    <scope>NUCLEOTIDE SEQUENCE</scope>
    <source>
        <strain evidence="9">Expedition CK06-06</strain>
    </source>
</reference>
<gene>
    <name evidence="9" type="ORF">S06H3_27662</name>
</gene>
<dbReference type="GO" id="GO:0003972">
    <property type="term" value="F:RNA ligase (ATP) activity"/>
    <property type="evidence" value="ECO:0007669"/>
    <property type="project" value="TreeGrafter"/>
</dbReference>
<dbReference type="SUPFAM" id="SSF103365">
    <property type="entry name" value="Hypothetical protein PH1602"/>
    <property type="match status" value="1"/>
</dbReference>
<keyword evidence="3" id="KW-0436">Ligase</keyword>
<dbReference type="GO" id="GO:0170057">
    <property type="term" value="F:RNA ligase (GTP) activity"/>
    <property type="evidence" value="ECO:0007669"/>
    <property type="project" value="UniProtKB-EC"/>
</dbReference>
<dbReference type="PANTHER" id="PTHR11118">
    <property type="entry name" value="RNA-SPLICING LIGASE RTCB HOMOLOG"/>
    <property type="match status" value="1"/>
</dbReference>
<dbReference type="EMBL" id="BARV01016067">
    <property type="protein sequence ID" value="GAI22700.1"/>
    <property type="molecule type" value="Genomic_DNA"/>
</dbReference>
<keyword evidence="5" id="KW-0547">Nucleotide-binding</keyword>
<comment type="caution">
    <text evidence="9">The sequence shown here is derived from an EMBL/GenBank/DDBJ whole genome shotgun (WGS) entry which is preliminary data.</text>
</comment>
<dbReference type="Pfam" id="PF01139">
    <property type="entry name" value="RtcB"/>
    <property type="match status" value="1"/>
</dbReference>
<dbReference type="EC" id="6.5.1.8" evidence="2"/>
<accession>X1N762</accession>
<dbReference type="Gene3D" id="3.90.1860.10">
    <property type="entry name" value="tRNA-splicing ligase RtcB"/>
    <property type="match status" value="1"/>
</dbReference>
<sequence length="79" mass="9066">KGVGSKGKIRLSKNQLMQLLKEGVDWAIRNGYGWEEDKYFIEENGCMAGVNTDFVGDFYERIIDLEVPANKKRAKIQKK</sequence>
<evidence type="ECO:0000256" key="7">
    <source>
        <dbReference type="ARBA" id="ARBA00023211"/>
    </source>
</evidence>
<dbReference type="InterPro" id="IPR001233">
    <property type="entry name" value="RtcB"/>
</dbReference>
<proteinExistence type="predicted"/>
<keyword evidence="4" id="KW-0479">Metal-binding</keyword>
<feature type="non-terminal residue" evidence="9">
    <location>
        <position position="1"/>
    </location>
</feature>
<evidence type="ECO:0000256" key="3">
    <source>
        <dbReference type="ARBA" id="ARBA00022598"/>
    </source>
</evidence>
<comment type="cofactor">
    <cofactor evidence="1">
        <name>Mn(2+)</name>
        <dbReference type="ChEBI" id="CHEBI:29035"/>
    </cofactor>
</comment>
<evidence type="ECO:0000313" key="9">
    <source>
        <dbReference type="EMBL" id="GAI22700.1"/>
    </source>
</evidence>
<dbReference type="GO" id="GO:0005525">
    <property type="term" value="F:GTP binding"/>
    <property type="evidence" value="ECO:0007669"/>
    <property type="project" value="UniProtKB-KW"/>
</dbReference>
<protein>
    <recommendedName>
        <fullName evidence="2">3'-phosphate/5'-hydroxy nucleic acid ligase</fullName>
        <ecNumber evidence="2">6.5.1.8</ecNumber>
    </recommendedName>
</protein>
<organism evidence="9">
    <name type="scientific">marine sediment metagenome</name>
    <dbReference type="NCBI Taxonomy" id="412755"/>
    <lineage>
        <taxon>unclassified sequences</taxon>
        <taxon>metagenomes</taxon>
        <taxon>ecological metagenomes</taxon>
    </lineage>
</organism>
<dbReference type="AlphaFoldDB" id="X1N762"/>
<evidence type="ECO:0000256" key="4">
    <source>
        <dbReference type="ARBA" id="ARBA00022723"/>
    </source>
</evidence>
<name>X1N762_9ZZZZ</name>
<dbReference type="GO" id="GO:0006396">
    <property type="term" value="P:RNA processing"/>
    <property type="evidence" value="ECO:0007669"/>
    <property type="project" value="InterPro"/>
</dbReference>
<evidence type="ECO:0000256" key="1">
    <source>
        <dbReference type="ARBA" id="ARBA00001936"/>
    </source>
</evidence>
<dbReference type="GO" id="GO:0046872">
    <property type="term" value="F:metal ion binding"/>
    <property type="evidence" value="ECO:0007669"/>
    <property type="project" value="UniProtKB-KW"/>
</dbReference>
<evidence type="ECO:0000256" key="6">
    <source>
        <dbReference type="ARBA" id="ARBA00023134"/>
    </source>
</evidence>
<keyword evidence="6" id="KW-0342">GTP-binding</keyword>